<proteinExistence type="predicted"/>
<evidence type="ECO:0000313" key="2">
    <source>
        <dbReference type="Proteomes" id="UP000017836"/>
    </source>
</evidence>
<accession>U5D468</accession>
<protein>
    <submittedName>
        <fullName evidence="1">Uncharacterized protein</fullName>
    </submittedName>
</protein>
<reference evidence="2" key="1">
    <citation type="journal article" date="2013" name="Science">
        <title>The Amborella genome and the evolution of flowering plants.</title>
        <authorList>
            <consortium name="Amborella Genome Project"/>
        </authorList>
    </citation>
    <scope>NUCLEOTIDE SEQUENCE [LARGE SCALE GENOMIC DNA]</scope>
</reference>
<dbReference type="Proteomes" id="UP000017836">
    <property type="component" value="Unassembled WGS sequence"/>
</dbReference>
<dbReference type="HOGENOM" id="CLU_1818407_0_0_1"/>
<name>U5D468_AMBTC</name>
<keyword evidence="2" id="KW-1185">Reference proteome</keyword>
<evidence type="ECO:0000313" key="1">
    <source>
        <dbReference type="EMBL" id="ERN17239.1"/>
    </source>
</evidence>
<sequence length="142" mass="15465">MPSPTTFSLSHEPIRASSPIVEVMTPPVASAIEPPVCPSLSPRDFLCTIIEEGNIEAVSEALSTEVVASEVLAPAASEVETPLDVPSLELVKYEKRMASLVSHQANFKKDDLLLSEEIRVIEDEVTNLQARIALLKTQRSQQ</sequence>
<dbReference type="EMBL" id="KI392384">
    <property type="protein sequence ID" value="ERN17239.1"/>
    <property type="molecule type" value="Genomic_DNA"/>
</dbReference>
<gene>
    <name evidence="1" type="ORF">AMTR_s00044p00190800</name>
</gene>
<organism evidence="1 2">
    <name type="scientific">Amborella trichopoda</name>
    <dbReference type="NCBI Taxonomy" id="13333"/>
    <lineage>
        <taxon>Eukaryota</taxon>
        <taxon>Viridiplantae</taxon>
        <taxon>Streptophyta</taxon>
        <taxon>Embryophyta</taxon>
        <taxon>Tracheophyta</taxon>
        <taxon>Spermatophyta</taxon>
        <taxon>Magnoliopsida</taxon>
        <taxon>Amborellales</taxon>
        <taxon>Amborellaceae</taxon>
        <taxon>Amborella</taxon>
    </lineage>
</organism>
<dbReference type="AlphaFoldDB" id="U5D468"/>
<dbReference type="Gramene" id="ERN17239">
    <property type="protein sequence ID" value="ERN17239"/>
    <property type="gene ID" value="AMTR_s00044p00190800"/>
</dbReference>